<evidence type="ECO:0000256" key="1">
    <source>
        <dbReference type="SAM" id="MobiDB-lite"/>
    </source>
</evidence>
<reference evidence="2" key="1">
    <citation type="submission" date="2015-12" db="EMBL/GenBank/DDBJ databases">
        <title>De novo transcriptome assembly of four potential Pierce s Disease insect vectors from Arizona vineyards.</title>
        <authorList>
            <person name="Tassone E.E."/>
        </authorList>
    </citation>
    <scope>NUCLEOTIDE SEQUENCE</scope>
</reference>
<accession>A0A1B6E027</accession>
<evidence type="ECO:0000313" key="2">
    <source>
        <dbReference type="EMBL" id="JAS31278.1"/>
    </source>
</evidence>
<protein>
    <submittedName>
        <fullName evidence="2">Uncharacterized protein</fullName>
    </submittedName>
</protein>
<proteinExistence type="predicted"/>
<dbReference type="EMBL" id="GEDC01006020">
    <property type="protein sequence ID" value="JAS31278.1"/>
    <property type="molecule type" value="Transcribed_RNA"/>
</dbReference>
<dbReference type="AlphaFoldDB" id="A0A1B6E027"/>
<feature type="region of interest" description="Disordered" evidence="1">
    <location>
        <begin position="1"/>
        <end position="31"/>
    </location>
</feature>
<name>A0A1B6E027_9HEMI</name>
<gene>
    <name evidence="2" type="ORF">g.31108</name>
</gene>
<organism evidence="2">
    <name type="scientific">Clastoptera arizonana</name>
    <name type="common">Arizona spittle bug</name>
    <dbReference type="NCBI Taxonomy" id="38151"/>
    <lineage>
        <taxon>Eukaryota</taxon>
        <taxon>Metazoa</taxon>
        <taxon>Ecdysozoa</taxon>
        <taxon>Arthropoda</taxon>
        <taxon>Hexapoda</taxon>
        <taxon>Insecta</taxon>
        <taxon>Pterygota</taxon>
        <taxon>Neoptera</taxon>
        <taxon>Paraneoptera</taxon>
        <taxon>Hemiptera</taxon>
        <taxon>Auchenorrhyncha</taxon>
        <taxon>Cercopoidea</taxon>
        <taxon>Clastopteridae</taxon>
        <taxon>Clastoptera</taxon>
    </lineage>
</organism>
<sequence length="352" mass="39186">MRWFQNNKEGDSPRLLSLSPLRHEADPPAGAVETITPRRSRVDMSPIRWQRRRNSGSHEFSLYNIRSQLVMVETDETPARRLSVCKDTASKEKRNPLLEKVKNTKLSCFKATANIQDTQFNPARFSDDCQRLISSESLSHKTGNTLRRRMASSIDDLIDDQVFLSIGNVRESSSCSKIDNVSCKSVPLPDANMKRDVNGSNSCLSAKIRAMSEKYLKHSTNRLLAKLYRSGSKGNVAGDVPRSPTSRKAKLRSFSYGALPGLDEFQKKHNPLYQEDDDDLTRIVTVDGEDCDSGILVNGSITSSVCGGGRTSFRSDTRTGYVVSHARSVSQDQTQQDINLSAPSTTSLIWYG</sequence>